<evidence type="ECO:0000256" key="6">
    <source>
        <dbReference type="SAM" id="Phobius"/>
    </source>
</evidence>
<feature type="domain" description="Major facilitator superfamily (MFS) profile" evidence="7">
    <location>
        <begin position="1"/>
        <end position="408"/>
    </location>
</feature>
<feature type="transmembrane region" description="Helical" evidence="6">
    <location>
        <begin position="358"/>
        <end position="380"/>
    </location>
</feature>
<dbReference type="InterPro" id="IPR036259">
    <property type="entry name" value="MFS_trans_sf"/>
</dbReference>
<reference evidence="10" key="1">
    <citation type="submission" date="2017-09" db="EMBL/GenBank/DDBJ databases">
        <title>FDA dAtabase for Regulatory Grade micrObial Sequences (FDA-ARGOS): Supporting development and validation of Infectious Disease Dx tests.</title>
        <authorList>
            <person name="Minogue T."/>
            <person name="Wolcott M."/>
            <person name="Wasieloski L."/>
            <person name="Aguilar W."/>
            <person name="Moore D."/>
            <person name="Tallon L."/>
            <person name="Sadzewicz L."/>
            <person name="Ott S."/>
            <person name="Zhao X."/>
            <person name="Nagaraj S."/>
            <person name="Vavikolanu K."/>
            <person name="Aluvathingal J."/>
            <person name="Nadendla S."/>
            <person name="Sichtig H."/>
        </authorList>
    </citation>
    <scope>NUCLEOTIDE SEQUENCE [LARGE SCALE GENOMIC DNA]</scope>
    <source>
        <strain evidence="10">FDAARGOS_387</strain>
    </source>
</reference>
<feature type="transmembrane region" description="Helical" evidence="6">
    <location>
        <begin position="105"/>
        <end position="130"/>
    </location>
</feature>
<evidence type="ECO:0000256" key="2">
    <source>
        <dbReference type="ARBA" id="ARBA00022448"/>
    </source>
</evidence>
<dbReference type="InterPro" id="IPR011701">
    <property type="entry name" value="MFS"/>
</dbReference>
<evidence type="ECO:0000256" key="5">
    <source>
        <dbReference type="ARBA" id="ARBA00023136"/>
    </source>
</evidence>
<organism evidence="8 10">
    <name type="scientific">Budvicia aquatica</name>
    <dbReference type="NCBI Taxonomy" id="82979"/>
    <lineage>
        <taxon>Bacteria</taxon>
        <taxon>Pseudomonadati</taxon>
        <taxon>Pseudomonadota</taxon>
        <taxon>Gammaproteobacteria</taxon>
        <taxon>Enterobacterales</taxon>
        <taxon>Budviciaceae</taxon>
        <taxon>Budvicia</taxon>
    </lineage>
</organism>
<dbReference type="SUPFAM" id="SSF103473">
    <property type="entry name" value="MFS general substrate transporter"/>
    <property type="match status" value="1"/>
</dbReference>
<dbReference type="GO" id="GO:0022857">
    <property type="term" value="F:transmembrane transporter activity"/>
    <property type="evidence" value="ECO:0007669"/>
    <property type="project" value="InterPro"/>
</dbReference>
<evidence type="ECO:0000259" key="7">
    <source>
        <dbReference type="PROSITE" id="PS50850"/>
    </source>
</evidence>
<reference evidence="8" key="2">
    <citation type="submission" date="2017-09" db="EMBL/GenBank/DDBJ databases">
        <title>FDA dAtabase for Regulatory Grade micrObial Sequences (FDA-ARGOS): Supporting development and validation of Infectious Disease Dx tests.</title>
        <authorList>
            <person name="Minogue T."/>
            <person name="Wolcott M."/>
            <person name="Wasieloski L."/>
            <person name="Aguilar W."/>
            <person name="Moore D."/>
            <person name="Tallon L.J."/>
            <person name="Sadzewicz L."/>
            <person name="Ott S."/>
            <person name="Zhao X."/>
            <person name="Nagaraj S."/>
            <person name="Vavikolanu K."/>
            <person name="Aluvathingal J."/>
            <person name="Nadendla S."/>
            <person name="Sichtig H."/>
        </authorList>
    </citation>
    <scope>NUCLEOTIDE SEQUENCE</scope>
    <source>
        <strain evidence="8">FDAARGOS_387</strain>
    </source>
</reference>
<dbReference type="STRING" id="1111728.GCA_000427805_02219"/>
<dbReference type="OrthoDB" id="3522477at2"/>
<dbReference type="EMBL" id="CAADJA010000002">
    <property type="protein sequence ID" value="VFS45204.1"/>
    <property type="molecule type" value="Genomic_DNA"/>
</dbReference>
<feature type="transmembrane region" description="Helical" evidence="6">
    <location>
        <begin position="82"/>
        <end position="99"/>
    </location>
</feature>
<evidence type="ECO:0000313" key="11">
    <source>
        <dbReference type="Proteomes" id="UP000373449"/>
    </source>
</evidence>
<evidence type="ECO:0000313" key="9">
    <source>
        <dbReference type="EMBL" id="VFS45204.1"/>
    </source>
</evidence>
<keyword evidence="10" id="KW-1185">Reference proteome</keyword>
<dbReference type="GO" id="GO:0016020">
    <property type="term" value="C:membrane"/>
    <property type="evidence" value="ECO:0007669"/>
    <property type="project" value="UniProtKB-SubCell"/>
</dbReference>
<keyword evidence="5 6" id="KW-0472">Membrane</keyword>
<keyword evidence="3 6" id="KW-0812">Transmembrane</keyword>
<gene>
    <name evidence="9" type="primary">csbX_1</name>
    <name evidence="8" type="ORF">CRN84_24635</name>
    <name evidence="9" type="ORF">NCTC12282_00076</name>
</gene>
<comment type="subcellular location">
    <subcellularLocation>
        <location evidence="1">Membrane</location>
        <topology evidence="1">Multi-pass membrane protein</topology>
    </subcellularLocation>
</comment>
<feature type="transmembrane region" description="Helical" evidence="6">
    <location>
        <begin position="142"/>
        <end position="160"/>
    </location>
</feature>
<dbReference type="Proteomes" id="UP000373449">
    <property type="component" value="Unassembled WGS sequence"/>
</dbReference>
<dbReference type="EMBL" id="PDDX01000001">
    <property type="protein sequence ID" value="PHI32276.1"/>
    <property type="molecule type" value="Genomic_DNA"/>
</dbReference>
<name>A0A2C6DM01_9GAMM</name>
<dbReference type="NCBIfam" id="TIGR00897">
    <property type="entry name" value="2A0118"/>
    <property type="match status" value="1"/>
</dbReference>
<evidence type="ECO:0000256" key="3">
    <source>
        <dbReference type="ARBA" id="ARBA00022692"/>
    </source>
</evidence>
<evidence type="ECO:0000313" key="8">
    <source>
        <dbReference type="EMBL" id="PHI32276.1"/>
    </source>
</evidence>
<feature type="transmembrane region" description="Helical" evidence="6">
    <location>
        <begin position="263"/>
        <end position="283"/>
    </location>
</feature>
<evidence type="ECO:0000313" key="10">
    <source>
        <dbReference type="Proteomes" id="UP000224974"/>
    </source>
</evidence>
<keyword evidence="2" id="KW-0813">Transport</keyword>
<dbReference type="AlphaFoldDB" id="A0A2C6DM01"/>
<dbReference type="PROSITE" id="PS50850">
    <property type="entry name" value="MFS"/>
    <property type="match status" value="1"/>
</dbReference>
<feature type="transmembrane region" description="Helical" evidence="6">
    <location>
        <begin position="12"/>
        <end position="30"/>
    </location>
</feature>
<accession>A0A2C6DM01</accession>
<dbReference type="RefSeq" id="WP_029094931.1">
    <property type="nucleotide sequence ID" value="NZ_CAADJA010000002.1"/>
</dbReference>
<feature type="transmembrane region" description="Helical" evidence="6">
    <location>
        <begin position="319"/>
        <end position="346"/>
    </location>
</feature>
<dbReference type="CDD" id="cd17337">
    <property type="entry name" value="MFS_CsbX"/>
    <property type="match status" value="1"/>
</dbReference>
<protein>
    <submittedName>
        <fullName evidence="9">Alpha-ketoglutarate permease</fullName>
    </submittedName>
    <submittedName>
        <fullName evidence="8">MFS transporter</fullName>
    </submittedName>
</protein>
<feature type="transmembrane region" description="Helical" evidence="6">
    <location>
        <begin position="386"/>
        <end position="403"/>
    </location>
</feature>
<feature type="transmembrane region" description="Helical" evidence="6">
    <location>
        <begin position="172"/>
        <end position="192"/>
    </location>
</feature>
<sequence>MQPQNYWLGLPKSLVWGFIAVAIFMSGDGFEMAFLSKHITDMGFSPSQSALVFTFYGLAAALAAWCSGVVAELITPQKAMKIGFILWVVMHALFMWFGLGMQNYVLIVLFYGIRGLAYPLFIYSFVMLLVQTVPKARLSGAMGWFWAMYSIGIGVVGSYLPSFTIPAFGERGTLWFAIVWVLAGGLLALFSLNRIKADTTKVNLSTKEKMAELSKAVTILFTNKNILMACIIRIINTISLFGFAVIMPLLFVGRLGFTISEWLQIWAVFFFVTIFTNILWGILGDYIGWIRQVRWFGCLGCAISSLAFYYIPVYAGHNLWMAMIPAIMLGITVAAFVPMTAVFPALEPEHQGAAISIFNLSAGLSNFVAPAIASLVLPFFDIIGVVWTYTGLYLFAGVLTLIIKVEQPKRVRAVAAKPVNSVDGVPSETA</sequence>
<proteinExistence type="predicted"/>
<dbReference type="PANTHER" id="PTHR23506:SF23">
    <property type="entry name" value="GH10249P"/>
    <property type="match status" value="1"/>
</dbReference>
<dbReference type="PANTHER" id="PTHR23506">
    <property type="entry name" value="GH10249P"/>
    <property type="match status" value="1"/>
</dbReference>
<keyword evidence="4 6" id="KW-1133">Transmembrane helix</keyword>
<dbReference type="Pfam" id="PF07690">
    <property type="entry name" value="MFS_1"/>
    <property type="match status" value="1"/>
</dbReference>
<evidence type="ECO:0000256" key="1">
    <source>
        <dbReference type="ARBA" id="ARBA00004141"/>
    </source>
</evidence>
<dbReference type="Proteomes" id="UP000224974">
    <property type="component" value="Unassembled WGS sequence"/>
</dbReference>
<feature type="transmembrane region" description="Helical" evidence="6">
    <location>
        <begin position="50"/>
        <end position="70"/>
    </location>
</feature>
<reference evidence="9 11" key="3">
    <citation type="submission" date="2019-03" db="EMBL/GenBank/DDBJ databases">
        <authorList>
            <consortium name="Pathogen Informatics"/>
        </authorList>
    </citation>
    <scope>NUCLEOTIDE SEQUENCE [LARGE SCALE GENOMIC DNA]</scope>
    <source>
        <strain evidence="9 11">NCTC12282</strain>
    </source>
</reference>
<feature type="transmembrane region" description="Helical" evidence="6">
    <location>
        <begin position="295"/>
        <end position="313"/>
    </location>
</feature>
<dbReference type="InterPro" id="IPR050930">
    <property type="entry name" value="MFS_Vesicular_Transporter"/>
</dbReference>
<dbReference type="Gene3D" id="1.20.1250.20">
    <property type="entry name" value="MFS general substrate transporter like domains"/>
    <property type="match status" value="2"/>
</dbReference>
<evidence type="ECO:0000256" key="4">
    <source>
        <dbReference type="ARBA" id="ARBA00022989"/>
    </source>
</evidence>
<dbReference type="InterPro" id="IPR020846">
    <property type="entry name" value="MFS_dom"/>
</dbReference>
<feature type="transmembrane region" description="Helical" evidence="6">
    <location>
        <begin position="230"/>
        <end position="251"/>
    </location>
</feature>
<dbReference type="InterPro" id="IPR004748">
    <property type="entry name" value="Polyol_permease-like"/>
</dbReference>